<accession>A0ABV8X1S3</accession>
<name>A0ABV8X1S3_9LACT</name>
<dbReference type="PROSITE" id="PS00662">
    <property type="entry name" value="T2SP_E"/>
    <property type="match status" value="1"/>
</dbReference>
<dbReference type="EMBL" id="JBHSEC010000005">
    <property type="protein sequence ID" value="MFC4409883.1"/>
    <property type="molecule type" value="Genomic_DNA"/>
</dbReference>
<dbReference type="InterPro" id="IPR003593">
    <property type="entry name" value="AAA+_ATPase"/>
</dbReference>
<dbReference type="Gene3D" id="3.30.450.90">
    <property type="match status" value="1"/>
</dbReference>
<dbReference type="InterPro" id="IPR001482">
    <property type="entry name" value="T2SS/T4SS_dom"/>
</dbReference>
<dbReference type="NCBIfam" id="TIGR01420">
    <property type="entry name" value="pilT_fam"/>
    <property type="match status" value="1"/>
</dbReference>
<dbReference type="Pfam" id="PF00437">
    <property type="entry name" value="T2SSE"/>
    <property type="match status" value="1"/>
</dbReference>
<organism evidence="3 4">
    <name type="scientific">Chungangia koreensis</name>
    <dbReference type="NCBI Taxonomy" id="752657"/>
    <lineage>
        <taxon>Bacteria</taxon>
        <taxon>Bacillati</taxon>
        <taxon>Bacillota</taxon>
        <taxon>Bacilli</taxon>
        <taxon>Lactobacillales</taxon>
        <taxon>Chungangia</taxon>
    </lineage>
</organism>
<evidence type="ECO:0000313" key="4">
    <source>
        <dbReference type="Proteomes" id="UP001595817"/>
    </source>
</evidence>
<feature type="domain" description="Bacterial type II secretion system protein E" evidence="2">
    <location>
        <begin position="195"/>
        <end position="209"/>
    </location>
</feature>
<evidence type="ECO:0000313" key="3">
    <source>
        <dbReference type="EMBL" id="MFC4409883.1"/>
    </source>
</evidence>
<dbReference type="SUPFAM" id="SSF52540">
    <property type="entry name" value="P-loop containing nucleoside triphosphate hydrolases"/>
    <property type="match status" value="1"/>
</dbReference>
<dbReference type="InterPro" id="IPR050921">
    <property type="entry name" value="T4SS_GSP_E_ATPase"/>
</dbReference>
<dbReference type="RefSeq" id="WP_378153108.1">
    <property type="nucleotide sequence ID" value="NZ_JBHSEC010000005.1"/>
</dbReference>
<dbReference type="Gene3D" id="3.40.50.300">
    <property type="entry name" value="P-loop containing nucleotide triphosphate hydrolases"/>
    <property type="match status" value="1"/>
</dbReference>
<dbReference type="PANTHER" id="PTHR30486">
    <property type="entry name" value="TWITCHING MOTILITY PROTEIN PILT"/>
    <property type="match status" value="1"/>
</dbReference>
<dbReference type="CDD" id="cd01131">
    <property type="entry name" value="PilT"/>
    <property type="match status" value="1"/>
</dbReference>
<comment type="similarity">
    <text evidence="1">Belongs to the GSP E family.</text>
</comment>
<dbReference type="InterPro" id="IPR006321">
    <property type="entry name" value="PilT/PilU"/>
</dbReference>
<sequence length="345" mass="38439">MNDKLDQLLRASFELKTSDLHLTVGKPPIMRLNGDLKQFGQETLKPADTESMARSLMPGEMWDKFMDLGELDFSYGVPGVSRFRVNAYHQRGTISMAFRVIPTEIPTFDQLSLPGILRDIYRKPQGLVLVTGPTGSGKSTTLASMISEMNKVMKKHIITLEDPIEYLHSHGTCIINQREIGFDTKSFASGLRASLRQDPDVILVGEMRDLETISTAITAAETGHLVFATLHTPNAVMTIDRIIDVFPPSQQTQVRIQLASVLQAVISQRLFPKKDGSGRVGAYEILLNVPAVRNLIRSEKIHQIHSVIQSSRSMGMQTMEMELERLLSSGLVSNEALSPYLSERF</sequence>
<reference evidence="4" key="1">
    <citation type="journal article" date="2019" name="Int. J. Syst. Evol. Microbiol.">
        <title>The Global Catalogue of Microorganisms (GCM) 10K type strain sequencing project: providing services to taxonomists for standard genome sequencing and annotation.</title>
        <authorList>
            <consortium name="The Broad Institute Genomics Platform"/>
            <consortium name="The Broad Institute Genome Sequencing Center for Infectious Disease"/>
            <person name="Wu L."/>
            <person name="Ma J."/>
        </authorList>
    </citation>
    <scope>NUCLEOTIDE SEQUENCE [LARGE SCALE GENOMIC DNA]</scope>
    <source>
        <strain evidence="4">CCUG 59778</strain>
    </source>
</reference>
<keyword evidence="4" id="KW-1185">Reference proteome</keyword>
<protein>
    <submittedName>
        <fullName evidence="3">Type IV pilus twitching motility protein PilT</fullName>
    </submittedName>
</protein>
<evidence type="ECO:0000259" key="2">
    <source>
        <dbReference type="PROSITE" id="PS00662"/>
    </source>
</evidence>
<gene>
    <name evidence="3" type="ORF">ACFOZY_05460</name>
</gene>
<proteinExistence type="inferred from homology"/>
<dbReference type="Proteomes" id="UP001595817">
    <property type="component" value="Unassembled WGS sequence"/>
</dbReference>
<dbReference type="InterPro" id="IPR027417">
    <property type="entry name" value="P-loop_NTPase"/>
</dbReference>
<comment type="caution">
    <text evidence="3">The sequence shown here is derived from an EMBL/GenBank/DDBJ whole genome shotgun (WGS) entry which is preliminary data.</text>
</comment>
<evidence type="ECO:0000256" key="1">
    <source>
        <dbReference type="ARBA" id="ARBA00006611"/>
    </source>
</evidence>
<dbReference type="SMART" id="SM00382">
    <property type="entry name" value="AAA"/>
    <property type="match status" value="1"/>
</dbReference>